<protein>
    <submittedName>
        <fullName evidence="4">DnaJ domain-containing protein</fullName>
    </submittedName>
</protein>
<dbReference type="PROSITE" id="PS50076">
    <property type="entry name" value="DNAJ_2"/>
    <property type="match status" value="1"/>
</dbReference>
<dbReference type="PANTHER" id="PTHR43908:SF3">
    <property type="entry name" value="AT29763P-RELATED"/>
    <property type="match status" value="1"/>
</dbReference>
<dbReference type="InterPro" id="IPR018253">
    <property type="entry name" value="DnaJ_domain_CS"/>
</dbReference>
<feature type="region of interest" description="Disordered" evidence="1">
    <location>
        <begin position="314"/>
        <end position="333"/>
    </location>
</feature>
<evidence type="ECO:0000313" key="4">
    <source>
        <dbReference type="EMBL" id="KAA2238809.1"/>
    </source>
</evidence>
<dbReference type="Proteomes" id="UP000324611">
    <property type="component" value="Unassembled WGS sequence"/>
</dbReference>
<evidence type="ECO:0000256" key="1">
    <source>
        <dbReference type="SAM" id="MobiDB-lite"/>
    </source>
</evidence>
<dbReference type="PRINTS" id="PR00625">
    <property type="entry name" value="JDOMAIN"/>
</dbReference>
<feature type="region of interest" description="Disordered" evidence="1">
    <location>
        <begin position="107"/>
        <end position="135"/>
    </location>
</feature>
<dbReference type="EMBL" id="VUOC01000004">
    <property type="protein sequence ID" value="KAA2238809.1"/>
    <property type="molecule type" value="Genomic_DNA"/>
</dbReference>
<feature type="compositionally biased region" description="Basic and acidic residues" evidence="1">
    <location>
        <begin position="107"/>
        <end position="126"/>
    </location>
</feature>
<feature type="transmembrane region" description="Helical" evidence="2">
    <location>
        <begin position="142"/>
        <end position="161"/>
    </location>
</feature>
<keyword evidence="5" id="KW-1185">Reference proteome</keyword>
<dbReference type="GO" id="GO:0071218">
    <property type="term" value="P:cellular response to misfolded protein"/>
    <property type="evidence" value="ECO:0007669"/>
    <property type="project" value="TreeGrafter"/>
</dbReference>
<sequence>MRDYYYILGIESTATETEIKSAYRKLSQKFHPDKNNGESFFEERFKAVQEAYETLSNAARRRLYDEKLRQFNSSKVNSDDLKRFEEALKRKFEEEFRKREQDLRNDYTRKEQRLKEEAEQNRRAQEEVTQSEAASQDNGGSYVIVTCVSIVIAIIILGVFLNRQPSASNTPPPAVSDHPTTPAPDFVKLVDDWNKAHNTRDISLFFVLFDNSVLLYGTQSDKNTCIESKLSLLKKYRYFNQQINGGVQTELQENGDVKCLFTKHVTINEELDKEYAAYLIFRKVGYDWKIITEGDLTTDKNLAKKKQALTQGEVKGDFNGDGQTESVSVVPPKEDDTGMDCVGDCTTYLQFSDTNLPGIKIENSLGGMVSNVGDLNGDGRDELGFLPGWFTSCWRQYHVFTYKDDNWLNAVPSFSTHCNQWEQGIKPIETDINISGNVIIRYSEFTGDDIVVKNKSVPIE</sequence>
<gene>
    <name evidence="4" type="ORF">F0L74_21585</name>
</gene>
<keyword evidence="2" id="KW-0812">Transmembrane</keyword>
<dbReference type="InterPro" id="IPR001623">
    <property type="entry name" value="DnaJ_domain"/>
</dbReference>
<reference evidence="4 5" key="2">
    <citation type="submission" date="2019-09" db="EMBL/GenBank/DDBJ databases">
        <authorList>
            <person name="Jin C."/>
        </authorList>
    </citation>
    <scope>NUCLEOTIDE SEQUENCE [LARGE SCALE GENOMIC DNA]</scope>
    <source>
        <strain evidence="4 5">BN140078</strain>
    </source>
</reference>
<dbReference type="PANTHER" id="PTHR43908">
    <property type="entry name" value="AT29763P-RELATED"/>
    <property type="match status" value="1"/>
</dbReference>
<dbReference type="AlphaFoldDB" id="A0A5B2VKT9"/>
<dbReference type="GO" id="GO:0030544">
    <property type="term" value="F:Hsp70 protein binding"/>
    <property type="evidence" value="ECO:0007669"/>
    <property type="project" value="TreeGrafter"/>
</dbReference>
<reference evidence="4 5" key="1">
    <citation type="submission" date="2019-09" db="EMBL/GenBank/DDBJ databases">
        <title>Chitinophaga ginsengihumi sp. nov., isolated from soil of ginseng rhizosphere.</title>
        <authorList>
            <person name="Lee J."/>
        </authorList>
    </citation>
    <scope>NUCLEOTIDE SEQUENCE [LARGE SCALE GENOMIC DNA]</scope>
    <source>
        <strain evidence="4 5">BN140078</strain>
    </source>
</reference>
<dbReference type="Pfam" id="PF00226">
    <property type="entry name" value="DnaJ"/>
    <property type="match status" value="1"/>
</dbReference>
<evidence type="ECO:0000256" key="2">
    <source>
        <dbReference type="SAM" id="Phobius"/>
    </source>
</evidence>
<proteinExistence type="predicted"/>
<comment type="caution">
    <text evidence="4">The sequence shown here is derived from an EMBL/GenBank/DDBJ whole genome shotgun (WGS) entry which is preliminary data.</text>
</comment>
<dbReference type="SMART" id="SM00271">
    <property type="entry name" value="DnaJ"/>
    <property type="match status" value="1"/>
</dbReference>
<dbReference type="InterPro" id="IPR051100">
    <property type="entry name" value="DnaJ_subfamily_B/C"/>
</dbReference>
<dbReference type="Gene3D" id="2.130.10.130">
    <property type="entry name" value="Integrin alpha, N-terminal"/>
    <property type="match status" value="1"/>
</dbReference>
<dbReference type="InterPro" id="IPR028994">
    <property type="entry name" value="Integrin_alpha_N"/>
</dbReference>
<dbReference type="SUPFAM" id="SSF69318">
    <property type="entry name" value="Integrin alpha N-terminal domain"/>
    <property type="match status" value="1"/>
</dbReference>
<dbReference type="CDD" id="cd06257">
    <property type="entry name" value="DnaJ"/>
    <property type="match status" value="1"/>
</dbReference>
<dbReference type="SUPFAM" id="SSF46565">
    <property type="entry name" value="Chaperone J-domain"/>
    <property type="match status" value="1"/>
</dbReference>
<feature type="domain" description="J" evidence="3">
    <location>
        <begin position="3"/>
        <end position="68"/>
    </location>
</feature>
<keyword evidence="2" id="KW-1133">Transmembrane helix</keyword>
<dbReference type="RefSeq" id="WP_149839988.1">
    <property type="nucleotide sequence ID" value="NZ_VUOC01000004.1"/>
</dbReference>
<dbReference type="PROSITE" id="PS00636">
    <property type="entry name" value="DNAJ_1"/>
    <property type="match status" value="1"/>
</dbReference>
<dbReference type="Gene3D" id="1.10.287.110">
    <property type="entry name" value="DnaJ domain"/>
    <property type="match status" value="1"/>
</dbReference>
<evidence type="ECO:0000259" key="3">
    <source>
        <dbReference type="PROSITE" id="PS50076"/>
    </source>
</evidence>
<name>A0A5B2VKT9_9BACT</name>
<organism evidence="4 5">
    <name type="scientific">Chitinophaga agrisoli</name>
    <dbReference type="NCBI Taxonomy" id="2607653"/>
    <lineage>
        <taxon>Bacteria</taxon>
        <taxon>Pseudomonadati</taxon>
        <taxon>Bacteroidota</taxon>
        <taxon>Chitinophagia</taxon>
        <taxon>Chitinophagales</taxon>
        <taxon>Chitinophagaceae</taxon>
        <taxon>Chitinophaga</taxon>
    </lineage>
</organism>
<dbReference type="InterPro" id="IPR036869">
    <property type="entry name" value="J_dom_sf"/>
</dbReference>
<accession>A0A5B2VKT9</accession>
<evidence type="ECO:0000313" key="5">
    <source>
        <dbReference type="Proteomes" id="UP000324611"/>
    </source>
</evidence>
<keyword evidence="2" id="KW-0472">Membrane</keyword>